<gene>
    <name evidence="1" type="ORF">AAAT34_04465</name>
</gene>
<evidence type="ECO:0000313" key="1">
    <source>
        <dbReference type="EMBL" id="MEQ2486309.1"/>
    </source>
</evidence>
<dbReference type="RefSeq" id="WP_215759382.1">
    <property type="nucleotide sequence ID" value="NZ_JAHKBE010000010.1"/>
</dbReference>
<organism evidence="1 2">
    <name type="scientific">Hallella faecis</name>
    <dbReference type="NCBI Taxonomy" id="2841596"/>
    <lineage>
        <taxon>Bacteria</taxon>
        <taxon>Pseudomonadati</taxon>
        <taxon>Bacteroidota</taxon>
        <taxon>Bacteroidia</taxon>
        <taxon>Bacteroidales</taxon>
        <taxon>Prevotellaceae</taxon>
        <taxon>Hallella</taxon>
    </lineage>
</organism>
<accession>A0ABV1FPH2</accession>
<evidence type="ECO:0000313" key="2">
    <source>
        <dbReference type="Proteomes" id="UP001487296"/>
    </source>
</evidence>
<protein>
    <submittedName>
        <fullName evidence="1">Uncharacterized protein</fullName>
    </submittedName>
</protein>
<reference evidence="1 2" key="1">
    <citation type="submission" date="2024-04" db="EMBL/GenBank/DDBJ databases">
        <title>Human intestinal bacterial collection.</title>
        <authorList>
            <person name="Pauvert C."/>
            <person name="Hitch T.C.A."/>
            <person name="Clavel T."/>
        </authorList>
    </citation>
    <scope>NUCLEOTIDE SEQUENCE [LARGE SCALE GENOMIC DNA]</scope>
    <source>
        <strain evidence="1 2">CLA-AA-H145</strain>
    </source>
</reference>
<keyword evidence="2" id="KW-1185">Reference proteome</keyword>
<proteinExistence type="predicted"/>
<dbReference type="Proteomes" id="UP001487296">
    <property type="component" value="Unassembled WGS sequence"/>
</dbReference>
<comment type="caution">
    <text evidence="1">The sequence shown here is derived from an EMBL/GenBank/DDBJ whole genome shotgun (WGS) entry which is preliminary data.</text>
</comment>
<name>A0ABV1FPH2_9BACT</name>
<dbReference type="EMBL" id="JBBNFP010000010">
    <property type="protein sequence ID" value="MEQ2486309.1"/>
    <property type="molecule type" value="Genomic_DNA"/>
</dbReference>
<sequence length="99" mass="11315">MKRDLKSLFAIAGKKMAHPRHELVKDFENVSEICSKHHVNLSSHSLKKLWELATGKRKLSKEAKDRLALFAGFQSWDDLDDALHGDVDASINYTDKPRQ</sequence>